<reference evidence="1 2" key="1">
    <citation type="submission" date="2018-05" db="EMBL/GenBank/DDBJ databases">
        <title>Draft genome of Methanospirillum stamsii Pt1.</title>
        <authorList>
            <person name="Dueholm M.S."/>
            <person name="Nielsen P.H."/>
            <person name="Bakmann L.F."/>
            <person name="Otzen D.E."/>
        </authorList>
    </citation>
    <scope>NUCLEOTIDE SEQUENCE [LARGE SCALE GENOMIC DNA]</scope>
    <source>
        <strain evidence="1 2">Pt1</strain>
    </source>
</reference>
<dbReference type="InterPro" id="IPR008965">
    <property type="entry name" value="CBM2/CBM3_carb-bd_dom_sf"/>
</dbReference>
<evidence type="ECO:0000313" key="1">
    <source>
        <dbReference type="EMBL" id="PWR76145.1"/>
    </source>
</evidence>
<dbReference type="Proteomes" id="UP000245934">
    <property type="component" value="Unassembled WGS sequence"/>
</dbReference>
<dbReference type="Gene3D" id="2.60.40.680">
    <property type="match status" value="1"/>
</dbReference>
<dbReference type="AlphaFoldDB" id="A0A2V2NC50"/>
<dbReference type="EMBL" id="QGMZ01000004">
    <property type="protein sequence ID" value="PWR76145.1"/>
    <property type="molecule type" value="Genomic_DNA"/>
</dbReference>
<evidence type="ECO:0008006" key="3">
    <source>
        <dbReference type="Google" id="ProtNLM"/>
    </source>
</evidence>
<proteinExistence type="predicted"/>
<accession>A0A2V2NC50</accession>
<gene>
    <name evidence="1" type="ORF">DLD82_01220</name>
</gene>
<dbReference type="GO" id="GO:0030246">
    <property type="term" value="F:carbohydrate binding"/>
    <property type="evidence" value="ECO:0007669"/>
    <property type="project" value="InterPro"/>
</dbReference>
<name>A0A2V2NC50_9EURY</name>
<keyword evidence="2" id="KW-1185">Reference proteome</keyword>
<dbReference type="GeneID" id="97609234"/>
<dbReference type="RefSeq" id="WP_109939280.1">
    <property type="nucleotide sequence ID" value="NZ_CP176366.1"/>
</dbReference>
<organism evidence="1 2">
    <name type="scientific">Methanospirillum stamsii</name>
    <dbReference type="NCBI Taxonomy" id="1277351"/>
    <lineage>
        <taxon>Archaea</taxon>
        <taxon>Methanobacteriati</taxon>
        <taxon>Methanobacteriota</taxon>
        <taxon>Stenosarchaea group</taxon>
        <taxon>Methanomicrobia</taxon>
        <taxon>Methanomicrobiales</taxon>
        <taxon>Methanospirillaceae</taxon>
        <taxon>Methanospirillum</taxon>
    </lineage>
</organism>
<comment type="caution">
    <text evidence="1">The sequence shown here is derived from an EMBL/GenBank/DDBJ whole genome shotgun (WGS) entry which is preliminary data.</text>
</comment>
<evidence type="ECO:0000313" key="2">
    <source>
        <dbReference type="Proteomes" id="UP000245934"/>
    </source>
</evidence>
<dbReference type="OrthoDB" id="112445at2157"/>
<dbReference type="SUPFAM" id="SSF49384">
    <property type="entry name" value="Carbohydrate-binding domain"/>
    <property type="match status" value="1"/>
</dbReference>
<sequence length="338" mass="34821">MNYHLTLIVLLLAAVSIISISSGEVVSIAPISIQAGTQGNADITLDSVPAGLSGYRMTVSSDNPAVVTVTGVSFPKWASLSEAVPGESGSFALSAIDLNSEVEKGAGSITLATLNIQASGAGSAQITMGGVQIDDDSGNPVQAEIKPGTVTIPGSTPVPTSVPTVMPTLTPTSSPQENKITLNTGWNLVNIPVELSEGSNTAEIFRNVQSAGHSILAYDSSSGWVTVGKNDPLTPMTGYWIYTTTPLSVSLSVKGVPTGSKSLATGWNLAGISGTSPRSADVALSGLSSWTYIIPYDSSAQKYRDAGIRGNTNAPVILEPYEAFWIYLNSPGTLSPSS</sequence>
<protein>
    <recommendedName>
        <fullName evidence="3">Cohesin domain-containing protein</fullName>
    </recommendedName>
</protein>